<feature type="domain" description="VOC" evidence="1">
    <location>
        <begin position="5"/>
        <end position="126"/>
    </location>
</feature>
<dbReference type="InterPro" id="IPR037523">
    <property type="entry name" value="VOC_core"/>
</dbReference>
<reference evidence="2 3" key="1">
    <citation type="submission" date="2016-10" db="EMBL/GenBank/DDBJ databases">
        <authorList>
            <person name="de Groot N.N."/>
        </authorList>
    </citation>
    <scope>NUCLEOTIDE SEQUENCE [LARGE SCALE GENOMIC DNA]</scope>
    <source>
        <strain evidence="2 3">DSM 44778</strain>
    </source>
</reference>
<gene>
    <name evidence="2" type="ORF">SAMN05421852_10757</name>
</gene>
<evidence type="ECO:0000313" key="3">
    <source>
        <dbReference type="Proteomes" id="UP000199545"/>
    </source>
</evidence>
<dbReference type="OrthoDB" id="5185674at2"/>
<name>A0A1I3Q7P3_9BACL</name>
<dbReference type="RefSeq" id="WP_093229632.1">
    <property type="nucleotide sequence ID" value="NZ_FORR01000007.1"/>
</dbReference>
<protein>
    <recommendedName>
        <fullName evidence="1">VOC domain-containing protein</fullName>
    </recommendedName>
</protein>
<accession>A0A1I3Q7P3</accession>
<dbReference type="EMBL" id="FORR01000007">
    <property type="protein sequence ID" value="SFJ30063.1"/>
    <property type="molecule type" value="Genomic_DNA"/>
</dbReference>
<dbReference type="STRING" id="46223.SAMN05421852_10757"/>
<dbReference type="PROSITE" id="PS51819">
    <property type="entry name" value="VOC"/>
    <property type="match status" value="1"/>
</dbReference>
<keyword evidence="3" id="KW-1185">Reference proteome</keyword>
<evidence type="ECO:0000259" key="1">
    <source>
        <dbReference type="PROSITE" id="PS51819"/>
    </source>
</evidence>
<dbReference type="AlphaFoldDB" id="A0A1I3Q7P3"/>
<sequence>MRVKGIERVALEVKDMDESVELFSKLLGTRFQRKDLKIGSSSVKLAFSSLGIELIQEQDSEYDKLRSFHLRVEDINEVPAAVSEMGGEVLSRFRVGAMEHMVTRIGSFRIVFVSYSGDDSLDALTRSEND</sequence>
<organism evidence="2 3">
    <name type="scientific">Thermoflavimicrobium dichotomicum</name>
    <dbReference type="NCBI Taxonomy" id="46223"/>
    <lineage>
        <taxon>Bacteria</taxon>
        <taxon>Bacillati</taxon>
        <taxon>Bacillota</taxon>
        <taxon>Bacilli</taxon>
        <taxon>Bacillales</taxon>
        <taxon>Thermoactinomycetaceae</taxon>
        <taxon>Thermoflavimicrobium</taxon>
    </lineage>
</organism>
<dbReference type="Proteomes" id="UP000199545">
    <property type="component" value="Unassembled WGS sequence"/>
</dbReference>
<evidence type="ECO:0000313" key="2">
    <source>
        <dbReference type="EMBL" id="SFJ30063.1"/>
    </source>
</evidence>
<proteinExistence type="predicted"/>
<dbReference type="SUPFAM" id="SSF54593">
    <property type="entry name" value="Glyoxalase/Bleomycin resistance protein/Dihydroxybiphenyl dioxygenase"/>
    <property type="match status" value="1"/>
</dbReference>
<dbReference type="Gene3D" id="3.10.180.10">
    <property type="entry name" value="2,3-Dihydroxybiphenyl 1,2-Dioxygenase, domain 1"/>
    <property type="match status" value="1"/>
</dbReference>
<dbReference type="InterPro" id="IPR029068">
    <property type="entry name" value="Glyas_Bleomycin-R_OHBP_Dase"/>
</dbReference>